<organism evidence="2 3">
    <name type="scientific">Imhoffiella purpurea</name>
    <dbReference type="NCBI Taxonomy" id="1249627"/>
    <lineage>
        <taxon>Bacteria</taxon>
        <taxon>Pseudomonadati</taxon>
        <taxon>Pseudomonadota</taxon>
        <taxon>Gammaproteobacteria</taxon>
        <taxon>Chromatiales</taxon>
        <taxon>Chromatiaceae</taxon>
        <taxon>Imhoffiella</taxon>
    </lineage>
</organism>
<accession>W9W3N5</accession>
<reference evidence="2 3" key="1">
    <citation type="submission" date="2012-11" db="EMBL/GenBank/DDBJ databases">
        <title>Genome assembly of Thiorhodococcus sp. AK35.</title>
        <authorList>
            <person name="Nupur N."/>
            <person name="Khatri I."/>
            <person name="Subramanian S."/>
            <person name="Pinnaka A."/>
        </authorList>
    </citation>
    <scope>NUCLEOTIDE SEQUENCE [LARGE SCALE GENOMIC DNA]</scope>
    <source>
        <strain evidence="2 3">AK35</strain>
    </source>
</reference>
<comment type="caution">
    <text evidence="2">The sequence shown here is derived from an EMBL/GenBank/DDBJ whole genome shotgun (WGS) entry which is preliminary data.</text>
</comment>
<dbReference type="STRING" id="1249627.D779_0002"/>
<dbReference type="Proteomes" id="UP000019460">
    <property type="component" value="Unassembled WGS sequence"/>
</dbReference>
<dbReference type="Pfam" id="PF02026">
    <property type="entry name" value="RyR"/>
    <property type="match status" value="1"/>
</dbReference>
<dbReference type="EMBL" id="AONC01000001">
    <property type="protein sequence ID" value="EXJ17175.1"/>
    <property type="molecule type" value="Genomic_DNA"/>
</dbReference>
<feature type="domain" description="Ryanodine receptor Ryr" evidence="1">
    <location>
        <begin position="362"/>
        <end position="427"/>
    </location>
</feature>
<keyword evidence="3" id="KW-1185">Reference proteome</keyword>
<sequence length="587" mass="65029">MSLFDSPIHVLGSEPLVEQVVDGLIQSGRAAVAATLERLESRRPRRLRTLILADPPDPVSVLERSVQALGRGRRWGRGPSLRVILMHRRDPPPELPTPDPRFPLRLETFSIESRGVRALLTAWPLHRGMDPLFGQAPHLLVAGLDHPVPAFLLQASRLIHYGALRPRLTILDSDPEAAAEGLLSAYPQAGQIADLGFGRLDRPPLAGMPPVTLVLVCLPDAMDLGLDRARELARTIVEEQGVSPAILIETGGRVTQGEVSDWDGQTVPVSCVREACRPGVLLDGIGDEMARSIHDHYRDSIAAQGRDPDREPAGRPWESLPVSYRQANRHQADHLWAKLAVTDCKAVAEEMVDSFAFTPLEVERLAVIEHRRWAADRYLDGWSYAPQRDNALKHHPQLVPYAELSEAMKDLDRFAVRGVPSLLARTGLGVVRTLILAVRDDPGPELGRSGVRRRLVPLLERLVNRYPDRALVCASTLATPRARQLVRTAMEHAGSGLFWLLHRPIPALLEAQPDAEARSDLLDLAARAERRIALAGPPELRRWYRERAEILVTWDHLTEPDPFAESGGFLAKRVGLVAGGPVWNFEY</sequence>
<dbReference type="InterPro" id="IPR003032">
    <property type="entry name" value="Ryanodine_rcpt"/>
</dbReference>
<dbReference type="Gene3D" id="6.20.350.10">
    <property type="match status" value="1"/>
</dbReference>
<name>W9W3N5_9GAMM</name>
<gene>
    <name evidence="2" type="ORF">D779_0002</name>
</gene>
<dbReference type="OrthoDB" id="4228364at2"/>
<evidence type="ECO:0000313" key="3">
    <source>
        <dbReference type="Proteomes" id="UP000019460"/>
    </source>
</evidence>
<dbReference type="RefSeq" id="WP_043747625.1">
    <property type="nucleotide sequence ID" value="NZ_AONC01000001.1"/>
</dbReference>
<dbReference type="AlphaFoldDB" id="W9W3N5"/>
<proteinExistence type="predicted"/>
<dbReference type="eggNOG" id="COG1226">
    <property type="taxonomic scope" value="Bacteria"/>
</dbReference>
<evidence type="ECO:0000259" key="1">
    <source>
        <dbReference type="Pfam" id="PF02026"/>
    </source>
</evidence>
<evidence type="ECO:0000313" key="2">
    <source>
        <dbReference type="EMBL" id="EXJ17175.1"/>
    </source>
</evidence>
<protein>
    <recommendedName>
        <fullName evidence="1">Ryanodine receptor Ryr domain-containing protein</fullName>
    </recommendedName>
</protein>